<accession>A0A249PLJ2</accession>
<geneLocation type="plasmid" evidence="2">
    <name>psj05684b</name>
</geneLocation>
<dbReference type="AlphaFoldDB" id="A0A249PLJ2"/>
<organism evidence="1 2">
    <name type="scientific">Sinorhizobium sojae CCBAU 05684</name>
    <dbReference type="NCBI Taxonomy" id="716928"/>
    <lineage>
        <taxon>Bacteria</taxon>
        <taxon>Pseudomonadati</taxon>
        <taxon>Pseudomonadota</taxon>
        <taxon>Alphaproteobacteria</taxon>
        <taxon>Hyphomicrobiales</taxon>
        <taxon>Rhizobiaceae</taxon>
        <taxon>Sinorhizobium/Ensifer group</taxon>
        <taxon>Sinorhizobium</taxon>
    </lineage>
</organism>
<dbReference type="KEGG" id="esj:SJ05684_b58160"/>
<evidence type="ECO:0000313" key="1">
    <source>
        <dbReference type="EMBL" id="ASY66798.1"/>
    </source>
</evidence>
<protein>
    <submittedName>
        <fullName evidence="1">Uncharacterized protein</fullName>
    </submittedName>
</protein>
<reference evidence="1 2" key="1">
    <citation type="submission" date="2017-08" db="EMBL/GenBank/DDBJ databases">
        <title>Multipartite genome sequences of Sinorhizobium species nodulating soybeans.</title>
        <authorList>
            <person name="Tian C.F."/>
        </authorList>
    </citation>
    <scope>NUCLEOTIDE SEQUENCE [LARGE SCALE GENOMIC DNA]</scope>
    <source>
        <strain evidence="1 2">CCBAU 05684</strain>
        <plasmid evidence="2">psj05684b</plasmid>
    </source>
</reference>
<sequence length="41" mass="4308">MSRSCRAVCDLEEPSNMTLLLRTLTICAALGIADLAAAAEL</sequence>
<evidence type="ECO:0000313" key="2">
    <source>
        <dbReference type="Proteomes" id="UP000217211"/>
    </source>
</evidence>
<gene>
    <name evidence="1" type="ORF">SJ05684_b58160</name>
</gene>
<name>A0A249PLJ2_9HYPH</name>
<dbReference type="EMBL" id="CP023068">
    <property type="protein sequence ID" value="ASY66798.1"/>
    <property type="molecule type" value="Genomic_DNA"/>
</dbReference>
<keyword evidence="1" id="KW-0614">Plasmid</keyword>
<proteinExistence type="predicted"/>
<dbReference type="Proteomes" id="UP000217211">
    <property type="component" value="Plasmid pSJ05684b"/>
</dbReference>
<keyword evidence="2" id="KW-1185">Reference proteome</keyword>